<dbReference type="PROSITE" id="PS00571">
    <property type="entry name" value="AMIDASES"/>
    <property type="match status" value="1"/>
</dbReference>
<dbReference type="InterPro" id="IPR023631">
    <property type="entry name" value="Amidase_dom"/>
</dbReference>
<dbReference type="KEGG" id="pbk:Back11_43370"/>
<dbReference type="Gene3D" id="3.90.1300.10">
    <property type="entry name" value="Amidase signature (AS) domain"/>
    <property type="match status" value="1"/>
</dbReference>
<protein>
    <submittedName>
        <fullName evidence="1">Uncharacterized protein</fullName>
    </submittedName>
</protein>
<evidence type="ECO:0000313" key="1">
    <source>
        <dbReference type="EMBL" id="BBH22992.1"/>
    </source>
</evidence>
<dbReference type="EMBL" id="AP019308">
    <property type="protein sequence ID" value="BBH22992.1"/>
    <property type="molecule type" value="Genomic_DNA"/>
</dbReference>
<sequence length="652" mass="69369">MLNFVTQWKKQSSLIVAGALLLTVPLTAQAAALQTTSPAMYQGDAQKAISLNLGNGKLDPNAPLTSRELVTLLNQSAALAGQPTSFTLQSTNPIKRQDVAAILRNTLKLAAAAEPFKDVLDQTALSTSVGSVFKAKLMNGVDAAHFAPGAIINHNQAYAIAYRVYDFLKPFQVTETTIADIQKAMDQGKLTSKQLVEMYLKRIQEYDDQNVKLSAIITVNPEALQIAEALDKERAAKGPRGPLHGVPVIVKDNYDTADMVTTAGCLCLKDFTPSKDAEMVAKLKAAGAIIMAKANLHEFAFGITSSSSLGGQTLNPYALDHYPGGSSGGTAAAIASNFALAGLGTDTGASIRIPASYNNLVGIRPTMGLTSRDGIIPLALSQDVGGPLARTVTDAAIMLDVTAGYDPDDTATAYGVGHIPTSYTNSLKLDGLKGARIGVATELFGTKADEQDITNLVNKAIGDMRKLGAVTVDIKIPNLDKISKFPSLSNYEFKFQLNDYLAKEGDNAPYHTLTDIINSGLYDKAQEAAMKARDARESLDTVEYKDILLNRTKITQEAILKVMADNKLDAIIYPTTMQLAAVIGTVQNSGVNTRISPFTGFPAISVPAGFTPGGLPAGFELLGRAFDEPTLIKLAYAYEQGTHNRKAPTLLP</sequence>
<dbReference type="OrthoDB" id="9811471at2"/>
<dbReference type="PANTHER" id="PTHR42678">
    <property type="entry name" value="AMIDASE"/>
    <property type="match status" value="1"/>
</dbReference>
<dbReference type="Pfam" id="PF01425">
    <property type="entry name" value="Amidase"/>
    <property type="match status" value="1"/>
</dbReference>
<dbReference type="Proteomes" id="UP000275368">
    <property type="component" value="Chromosome"/>
</dbReference>
<reference evidence="1 2" key="1">
    <citation type="submission" date="2018-11" db="EMBL/GenBank/DDBJ databases">
        <title>Complete genome sequence of Paenibacillus baekrokdamisoli strain KCTC 33723.</title>
        <authorList>
            <person name="Kang S.W."/>
            <person name="Lee K.C."/>
            <person name="Kim K.K."/>
            <person name="Kim J.S."/>
            <person name="Kim D.S."/>
            <person name="Ko S.H."/>
            <person name="Yang S.H."/>
            <person name="Lee J.S."/>
        </authorList>
    </citation>
    <scope>NUCLEOTIDE SEQUENCE [LARGE SCALE GENOMIC DNA]</scope>
    <source>
        <strain evidence="1 2">KCTC 33723</strain>
    </source>
</reference>
<proteinExistence type="predicted"/>
<dbReference type="InterPro" id="IPR020556">
    <property type="entry name" value="Amidase_CS"/>
</dbReference>
<dbReference type="SUPFAM" id="SSF75304">
    <property type="entry name" value="Amidase signature (AS) enzymes"/>
    <property type="match status" value="1"/>
</dbReference>
<dbReference type="AlphaFoldDB" id="A0A3G9IXD6"/>
<evidence type="ECO:0000313" key="2">
    <source>
        <dbReference type="Proteomes" id="UP000275368"/>
    </source>
</evidence>
<dbReference type="RefSeq" id="WP_125661957.1">
    <property type="nucleotide sequence ID" value="NZ_AP019308.1"/>
</dbReference>
<name>A0A3G9IXD6_9BACL</name>
<dbReference type="InterPro" id="IPR036928">
    <property type="entry name" value="AS_sf"/>
</dbReference>
<organism evidence="1 2">
    <name type="scientific">Paenibacillus baekrokdamisoli</name>
    <dbReference type="NCBI Taxonomy" id="1712516"/>
    <lineage>
        <taxon>Bacteria</taxon>
        <taxon>Bacillati</taxon>
        <taxon>Bacillota</taxon>
        <taxon>Bacilli</taxon>
        <taxon>Bacillales</taxon>
        <taxon>Paenibacillaceae</taxon>
        <taxon>Paenibacillus</taxon>
    </lineage>
</organism>
<dbReference type="PANTHER" id="PTHR42678:SF34">
    <property type="entry name" value="OS04G0183300 PROTEIN"/>
    <property type="match status" value="1"/>
</dbReference>
<accession>A0A3G9IXD6</accession>
<keyword evidence="2" id="KW-1185">Reference proteome</keyword>
<gene>
    <name evidence="1" type="ORF">Back11_43370</name>
</gene>